<keyword evidence="8" id="KW-0326">Glycosidase</keyword>
<dbReference type="GO" id="GO:0005576">
    <property type="term" value="C:extracellular region"/>
    <property type="evidence" value="ECO:0007669"/>
    <property type="project" value="UniProtKB-SubCell"/>
</dbReference>
<feature type="domain" description="Glycoside hydrolase family 5" evidence="10">
    <location>
        <begin position="24"/>
        <end position="373"/>
    </location>
</feature>
<dbReference type="SUPFAM" id="SSF51445">
    <property type="entry name" value="(Trans)glycosidases"/>
    <property type="match status" value="1"/>
</dbReference>
<dbReference type="GO" id="GO:0000272">
    <property type="term" value="P:polysaccharide catabolic process"/>
    <property type="evidence" value="ECO:0007669"/>
    <property type="project" value="InterPro"/>
</dbReference>
<dbReference type="PROSITE" id="PS00659">
    <property type="entry name" value="GLYCOSYL_HYDROL_F5"/>
    <property type="match status" value="1"/>
</dbReference>
<dbReference type="EMBL" id="LSYV01000020">
    <property type="protein sequence ID" value="KXZ49878.1"/>
    <property type="molecule type" value="Genomic_DNA"/>
</dbReference>
<dbReference type="InterPro" id="IPR045053">
    <property type="entry name" value="MAN-like"/>
</dbReference>
<keyword evidence="5" id="KW-0964">Secreted</keyword>
<feature type="region of interest" description="Disordered" evidence="9">
    <location>
        <begin position="140"/>
        <end position="190"/>
    </location>
</feature>
<dbReference type="GO" id="GO:0016985">
    <property type="term" value="F:mannan endo-1,4-beta-mannosidase activity"/>
    <property type="evidence" value="ECO:0007669"/>
    <property type="project" value="UniProtKB-EC"/>
</dbReference>
<proteinExistence type="inferred from homology"/>
<comment type="similarity">
    <text evidence="3">Belongs to the glycosyl hydrolase 5 (cellulase A) family.</text>
</comment>
<evidence type="ECO:0000256" key="6">
    <source>
        <dbReference type="ARBA" id="ARBA00022729"/>
    </source>
</evidence>
<evidence type="ECO:0000256" key="7">
    <source>
        <dbReference type="ARBA" id="ARBA00022801"/>
    </source>
</evidence>
<protein>
    <recommendedName>
        <fullName evidence="4">mannan endo-1,4-beta-mannosidase</fullName>
        <ecNumber evidence="4">3.2.1.78</ecNumber>
    </recommendedName>
</protein>
<evidence type="ECO:0000313" key="12">
    <source>
        <dbReference type="Proteomes" id="UP000075714"/>
    </source>
</evidence>
<evidence type="ECO:0000313" key="11">
    <source>
        <dbReference type="EMBL" id="KXZ49878.1"/>
    </source>
</evidence>
<keyword evidence="6" id="KW-0732">Signal</keyword>
<feature type="compositionally biased region" description="Gly residues" evidence="9">
    <location>
        <begin position="175"/>
        <end position="190"/>
    </location>
</feature>
<dbReference type="STRING" id="33097.A0A150GJ90"/>
<evidence type="ECO:0000256" key="4">
    <source>
        <dbReference type="ARBA" id="ARBA00012706"/>
    </source>
</evidence>
<comment type="subcellular location">
    <subcellularLocation>
        <location evidence="2">Secreted</location>
    </subcellularLocation>
</comment>
<dbReference type="Gene3D" id="3.20.20.80">
    <property type="entry name" value="Glycosidases"/>
    <property type="match status" value="1"/>
</dbReference>
<accession>A0A150GJ90</accession>
<evidence type="ECO:0000256" key="5">
    <source>
        <dbReference type="ARBA" id="ARBA00022525"/>
    </source>
</evidence>
<keyword evidence="12" id="KW-1185">Reference proteome</keyword>
<dbReference type="AlphaFoldDB" id="A0A150GJ90"/>
<comment type="caution">
    <text evidence="11">The sequence shown here is derived from an EMBL/GenBank/DDBJ whole genome shotgun (WGS) entry which is preliminary data.</text>
</comment>
<dbReference type="EC" id="3.2.1.78" evidence="4"/>
<reference evidence="12" key="1">
    <citation type="journal article" date="2016" name="Nat. Commun.">
        <title>The Gonium pectorale genome demonstrates co-option of cell cycle regulation during the evolution of multicellularity.</title>
        <authorList>
            <person name="Hanschen E.R."/>
            <person name="Marriage T.N."/>
            <person name="Ferris P.J."/>
            <person name="Hamaji T."/>
            <person name="Toyoda A."/>
            <person name="Fujiyama A."/>
            <person name="Neme R."/>
            <person name="Noguchi H."/>
            <person name="Minakuchi Y."/>
            <person name="Suzuki M."/>
            <person name="Kawai-Toyooka H."/>
            <person name="Smith D.R."/>
            <person name="Sparks H."/>
            <person name="Anderson J."/>
            <person name="Bakaric R."/>
            <person name="Luria V."/>
            <person name="Karger A."/>
            <person name="Kirschner M.W."/>
            <person name="Durand P.M."/>
            <person name="Michod R.E."/>
            <person name="Nozaki H."/>
            <person name="Olson B.J."/>
        </authorList>
    </citation>
    <scope>NUCLEOTIDE SEQUENCE [LARGE SCALE GENOMIC DNA]</scope>
    <source>
        <strain evidence="12">NIES-2863</strain>
    </source>
</reference>
<keyword evidence="7" id="KW-0378">Hydrolase</keyword>
<dbReference type="PANTHER" id="PTHR31451:SF39">
    <property type="entry name" value="MANNAN ENDO-1,4-BETA-MANNOSIDASE 1"/>
    <property type="match status" value="1"/>
</dbReference>
<dbReference type="InterPro" id="IPR018087">
    <property type="entry name" value="Glyco_hydro_5_CS"/>
</dbReference>
<evidence type="ECO:0000256" key="3">
    <source>
        <dbReference type="ARBA" id="ARBA00005641"/>
    </source>
</evidence>
<evidence type="ECO:0000259" key="10">
    <source>
        <dbReference type="Pfam" id="PF26410"/>
    </source>
</evidence>
<dbReference type="Pfam" id="PF26410">
    <property type="entry name" value="GH5_mannosidase"/>
    <property type="match status" value="1"/>
</dbReference>
<gene>
    <name evidence="11" type="ORF">GPECTOR_19g329</name>
</gene>
<evidence type="ECO:0000256" key="8">
    <source>
        <dbReference type="ARBA" id="ARBA00023295"/>
    </source>
</evidence>
<name>A0A150GJ90_GONPE</name>
<evidence type="ECO:0000256" key="9">
    <source>
        <dbReference type="SAM" id="MobiDB-lite"/>
    </source>
</evidence>
<evidence type="ECO:0000256" key="1">
    <source>
        <dbReference type="ARBA" id="ARBA00001678"/>
    </source>
</evidence>
<comment type="catalytic activity">
    <reaction evidence="1">
        <text>Random hydrolysis of (1-&gt;4)-beta-D-mannosidic linkages in mannans, galactomannans and glucomannans.</text>
        <dbReference type="EC" id="3.2.1.78"/>
    </reaction>
</comment>
<dbReference type="InterPro" id="IPR001547">
    <property type="entry name" value="Glyco_hydro_5"/>
</dbReference>
<dbReference type="OrthoDB" id="406631at2759"/>
<dbReference type="PANTHER" id="PTHR31451">
    <property type="match status" value="1"/>
</dbReference>
<sequence>MPPQTARNVSQAFTHITPDLQLERDCRRVVLVGFNAYDMASMALVTPTAFRTQGGRSGREAIGAAFRAAARRGHNVARVWAHSSDPKFPFQVAPGVYLEAALAGLDWVVADAAAAGLQLVLSFVDNWKYYNGMDQYVDWSSTAPPRTQPRPADVPGDPAGLGPRKRKAAGTSAAPGGGGDGGGGGMGADGPVGVAAADPYEAHRHSLFFSDPGSRELFRSHIATIVNRRNTYTGRLYRDEPAILAWNLANEPRCEAWANKACNHILQEWIVEMSAHVRQLDPNHLITIGSEGFFGPSTPDLLPYNPGGWAAELGQDFVANNAAPHIDYATVHLWPDNWESGANYANFLNSWLASHLAAASVLLHKPVLLEEFGKKVIRMVSLSGIGRWSFPLRTPPPFPA</sequence>
<dbReference type="Proteomes" id="UP000075714">
    <property type="component" value="Unassembled WGS sequence"/>
</dbReference>
<organism evidence="11 12">
    <name type="scientific">Gonium pectorale</name>
    <name type="common">Green alga</name>
    <dbReference type="NCBI Taxonomy" id="33097"/>
    <lineage>
        <taxon>Eukaryota</taxon>
        <taxon>Viridiplantae</taxon>
        <taxon>Chlorophyta</taxon>
        <taxon>core chlorophytes</taxon>
        <taxon>Chlorophyceae</taxon>
        <taxon>CS clade</taxon>
        <taxon>Chlamydomonadales</taxon>
        <taxon>Volvocaceae</taxon>
        <taxon>Gonium</taxon>
    </lineage>
</organism>
<dbReference type="InterPro" id="IPR017853">
    <property type="entry name" value="GH"/>
</dbReference>
<evidence type="ECO:0000256" key="2">
    <source>
        <dbReference type="ARBA" id="ARBA00004613"/>
    </source>
</evidence>